<reference evidence="3" key="2">
    <citation type="submission" date="2025-08" db="UniProtKB">
        <authorList>
            <consortium name="RefSeq"/>
        </authorList>
    </citation>
    <scope>IDENTIFICATION</scope>
    <source>
        <tissue evidence="3">Blood</tissue>
    </source>
</reference>
<dbReference type="Proteomes" id="UP000221080">
    <property type="component" value="Chromosome 7"/>
</dbReference>
<protein>
    <submittedName>
        <fullName evidence="3">Transmembrane protein 236 isoform X1</fullName>
    </submittedName>
</protein>
<dbReference type="AlphaFoldDB" id="A0A2D0RA85"/>
<feature type="transmembrane region" description="Helical" evidence="1">
    <location>
        <begin position="89"/>
        <end position="108"/>
    </location>
</feature>
<keyword evidence="1" id="KW-1133">Transmembrane helix</keyword>
<dbReference type="OMA" id="CTFPCFA"/>
<dbReference type="RefSeq" id="XP_017326750.1">
    <property type="nucleotide sequence ID" value="XM_017471261.3"/>
</dbReference>
<keyword evidence="2" id="KW-1185">Reference proteome</keyword>
<dbReference type="CTD" id="653567"/>
<dbReference type="PANTHER" id="PTHR31453:SF2">
    <property type="entry name" value="TRANSMEMBRANE PROTEIN 236"/>
    <property type="match status" value="1"/>
</dbReference>
<evidence type="ECO:0000256" key="1">
    <source>
        <dbReference type="SAM" id="Phobius"/>
    </source>
</evidence>
<evidence type="ECO:0000313" key="2">
    <source>
        <dbReference type="Proteomes" id="UP000221080"/>
    </source>
</evidence>
<feature type="transmembrane region" description="Helical" evidence="1">
    <location>
        <begin position="262"/>
        <end position="279"/>
    </location>
</feature>
<sequence length="346" mass="38945">MPSGRTVKLILYEVLEFVCLCVPMFVVLERFASLMSFVNVNDTTAYWLVVAASIAYVTSVSLFVWVPLKYFILKSRGIFKEVTNWRPVTLAHALLCTLPCFAILIASSKVQLDMGVLYDHFSELPVSLVLFALICVDIVERIRPYSLRGQADSLDFEGPGPVLEQVSTVSSHMQSNRGANGSEPRSEVTSTLPSGHWADMNGIARSSTMAYVYSSHSDSGSLSFLWVRDPRAELFLETFVFWLDTVEMIRVAGVQEVYNSNWAFPIYILSFFSILRVVVTPNNPMLASLGVIAQDLPFLVLRICLVTIFGYVTPILYIMKNLLTCLTFLYFHFLTKLKVFNRGSLF</sequence>
<feature type="transmembrane region" description="Helical" evidence="1">
    <location>
        <begin position="9"/>
        <end position="26"/>
    </location>
</feature>
<feature type="transmembrane region" description="Helical" evidence="1">
    <location>
        <begin position="120"/>
        <end position="139"/>
    </location>
</feature>
<name>A0A2D0RA85_ICTPU</name>
<dbReference type="OrthoDB" id="6286514at2759"/>
<evidence type="ECO:0000313" key="3">
    <source>
        <dbReference type="RefSeq" id="XP_017326750.1"/>
    </source>
</evidence>
<gene>
    <name evidence="3" type="primary">tmem236</name>
</gene>
<organism evidence="2 3">
    <name type="scientific">Ictalurus punctatus</name>
    <name type="common">Channel catfish</name>
    <name type="synonym">Silurus punctatus</name>
    <dbReference type="NCBI Taxonomy" id="7998"/>
    <lineage>
        <taxon>Eukaryota</taxon>
        <taxon>Metazoa</taxon>
        <taxon>Chordata</taxon>
        <taxon>Craniata</taxon>
        <taxon>Vertebrata</taxon>
        <taxon>Euteleostomi</taxon>
        <taxon>Actinopterygii</taxon>
        <taxon>Neopterygii</taxon>
        <taxon>Teleostei</taxon>
        <taxon>Ostariophysi</taxon>
        <taxon>Siluriformes</taxon>
        <taxon>Ictaluridae</taxon>
        <taxon>Ictalurus</taxon>
    </lineage>
</organism>
<keyword evidence="1" id="KW-0472">Membrane</keyword>
<reference evidence="2" key="1">
    <citation type="journal article" date="2016" name="Nat. Commun.">
        <title>The channel catfish genome sequence provides insights into the evolution of scale formation in teleosts.</title>
        <authorList>
            <person name="Liu Z."/>
            <person name="Liu S."/>
            <person name="Yao J."/>
            <person name="Bao L."/>
            <person name="Zhang J."/>
            <person name="Li Y."/>
            <person name="Jiang C."/>
            <person name="Sun L."/>
            <person name="Wang R."/>
            <person name="Zhang Y."/>
            <person name="Zhou T."/>
            <person name="Zeng Q."/>
            <person name="Fu Q."/>
            <person name="Gao S."/>
            <person name="Li N."/>
            <person name="Koren S."/>
            <person name="Jiang Y."/>
            <person name="Zimin A."/>
            <person name="Xu P."/>
            <person name="Phillippy A.M."/>
            <person name="Geng X."/>
            <person name="Song L."/>
            <person name="Sun F."/>
            <person name="Li C."/>
            <person name="Wang X."/>
            <person name="Chen A."/>
            <person name="Jin Y."/>
            <person name="Yuan Z."/>
            <person name="Yang Y."/>
            <person name="Tan S."/>
            <person name="Peatman E."/>
            <person name="Lu J."/>
            <person name="Qin Z."/>
            <person name="Dunham R."/>
            <person name="Li Z."/>
            <person name="Sonstegard T."/>
            <person name="Feng J."/>
            <person name="Danzmann R.G."/>
            <person name="Schroeder S."/>
            <person name="Scheffler B."/>
            <person name="Duke M.V."/>
            <person name="Ballard L."/>
            <person name="Kucuktas H."/>
            <person name="Kaltenboeck L."/>
            <person name="Liu H."/>
            <person name="Armbruster J."/>
            <person name="Xie Y."/>
            <person name="Kirby M.L."/>
            <person name="Tian Y."/>
            <person name="Flanagan M.E."/>
            <person name="Mu W."/>
            <person name="Waldbieser G.C."/>
        </authorList>
    </citation>
    <scope>NUCLEOTIDE SEQUENCE [LARGE SCALE GENOMIC DNA]</scope>
    <source>
        <strain evidence="2">SDA103</strain>
    </source>
</reference>
<feature type="transmembrane region" description="Helical" evidence="1">
    <location>
        <begin position="299"/>
        <end position="319"/>
    </location>
</feature>
<dbReference type="GeneID" id="108267269"/>
<dbReference type="InterPro" id="IPR020394">
    <property type="entry name" value="Uncharacterised_FAM23-like_TM"/>
</dbReference>
<dbReference type="STRING" id="7998.ENSIPUP00000005177"/>
<keyword evidence="1 3" id="KW-0812">Transmembrane</keyword>
<dbReference type="KEGG" id="ipu:108267269"/>
<feature type="transmembrane region" description="Helical" evidence="1">
    <location>
        <begin position="46"/>
        <end position="68"/>
    </location>
</feature>
<accession>A0A2D0RA85</accession>
<dbReference type="PANTHER" id="PTHR31453">
    <property type="entry name" value="TRANSMEMBRANE PROTEIN 236"/>
    <property type="match status" value="1"/>
</dbReference>
<proteinExistence type="predicted"/>